<evidence type="ECO:0000313" key="9">
    <source>
        <dbReference type="EMBL" id="KEO83834.1"/>
    </source>
</evidence>
<feature type="transmembrane region" description="Helical" evidence="8">
    <location>
        <begin position="148"/>
        <end position="167"/>
    </location>
</feature>
<comment type="similarity">
    <text evidence="2">Belongs to the amino acid-polyamine-organocation (APC) superfamily. Spore germination protein (SGP) (TC 2.A.3.9) family.</text>
</comment>
<dbReference type="GO" id="GO:0009847">
    <property type="term" value="P:spore germination"/>
    <property type="evidence" value="ECO:0007669"/>
    <property type="project" value="InterPro"/>
</dbReference>
<evidence type="ECO:0000256" key="7">
    <source>
        <dbReference type="ARBA" id="ARBA00023136"/>
    </source>
</evidence>
<dbReference type="EMBL" id="JMIR01000008">
    <property type="protein sequence ID" value="KEO83834.1"/>
    <property type="molecule type" value="Genomic_DNA"/>
</dbReference>
<dbReference type="Pfam" id="PF03845">
    <property type="entry name" value="Spore_permease"/>
    <property type="match status" value="1"/>
</dbReference>
<dbReference type="GO" id="GO:0016020">
    <property type="term" value="C:membrane"/>
    <property type="evidence" value="ECO:0007669"/>
    <property type="project" value="UniProtKB-SubCell"/>
</dbReference>
<dbReference type="NCBIfam" id="TIGR00912">
    <property type="entry name" value="2A0309"/>
    <property type="match status" value="1"/>
</dbReference>
<keyword evidence="7 8" id="KW-0472">Membrane</keyword>
<reference evidence="9 10" key="1">
    <citation type="journal article" date="2013" name="Int. J. Syst. Evol. Microbiol.">
        <title>Tumebacillus flagellatus sp. nov., an alpha-amylase/pullulanase-producing bacterium isolated from cassava wastewater.</title>
        <authorList>
            <person name="Wang Q."/>
            <person name="Xie N."/>
            <person name="Qin Y."/>
            <person name="Shen N."/>
            <person name="Zhu J."/>
            <person name="Mi H."/>
            <person name="Huang R."/>
        </authorList>
    </citation>
    <scope>NUCLEOTIDE SEQUENCE [LARGE SCALE GENOMIC DNA]</scope>
    <source>
        <strain evidence="9 10">GST4</strain>
    </source>
</reference>
<keyword evidence="10" id="KW-1185">Reference proteome</keyword>
<evidence type="ECO:0000256" key="6">
    <source>
        <dbReference type="ARBA" id="ARBA00022989"/>
    </source>
</evidence>
<gene>
    <name evidence="9" type="ORF">EL26_07915</name>
</gene>
<dbReference type="PANTHER" id="PTHR34975">
    <property type="entry name" value="SPORE GERMINATION PROTEIN A2"/>
    <property type="match status" value="1"/>
</dbReference>
<dbReference type="Gene3D" id="1.20.1740.10">
    <property type="entry name" value="Amino acid/polyamine transporter I"/>
    <property type="match status" value="1"/>
</dbReference>
<evidence type="ECO:0000256" key="5">
    <source>
        <dbReference type="ARBA" id="ARBA00022692"/>
    </source>
</evidence>
<evidence type="ECO:0000256" key="3">
    <source>
        <dbReference type="ARBA" id="ARBA00022448"/>
    </source>
</evidence>
<comment type="caution">
    <text evidence="9">The sequence shown here is derived from an EMBL/GenBank/DDBJ whole genome shotgun (WGS) entry which is preliminary data.</text>
</comment>
<feature type="transmembrane region" description="Helical" evidence="8">
    <location>
        <begin position="334"/>
        <end position="353"/>
    </location>
</feature>
<feature type="transmembrane region" description="Helical" evidence="8">
    <location>
        <begin position="118"/>
        <end position="136"/>
    </location>
</feature>
<protein>
    <submittedName>
        <fullName evidence="9">Uncharacterized protein</fullName>
    </submittedName>
</protein>
<feature type="transmembrane region" description="Helical" evidence="8">
    <location>
        <begin position="187"/>
        <end position="208"/>
    </location>
</feature>
<dbReference type="AlphaFoldDB" id="A0A074LRT6"/>
<dbReference type="Proteomes" id="UP000027931">
    <property type="component" value="Unassembled WGS sequence"/>
</dbReference>
<proteinExistence type="inferred from homology"/>
<organism evidence="9 10">
    <name type="scientific">Tumebacillus flagellatus</name>
    <dbReference type="NCBI Taxonomy" id="1157490"/>
    <lineage>
        <taxon>Bacteria</taxon>
        <taxon>Bacillati</taxon>
        <taxon>Bacillota</taxon>
        <taxon>Bacilli</taxon>
        <taxon>Bacillales</taxon>
        <taxon>Alicyclobacillaceae</taxon>
        <taxon>Tumebacillus</taxon>
    </lineage>
</organism>
<dbReference type="eggNOG" id="COG0814">
    <property type="taxonomic scope" value="Bacteria"/>
</dbReference>
<evidence type="ECO:0000256" key="8">
    <source>
        <dbReference type="SAM" id="Phobius"/>
    </source>
</evidence>
<sequence>MKKYQFNEITPMQFMFMIHGAQVGIGIFSLPRDLAKIAGTDGWISLLIGWAFALLSSLLIVLVLKKHPDSTLYDLLPRLFGAVIGKLLHVVYALYYAFTFWVTLLASVFVIKIELLPKTPFVIVVLLFALPIYTLAKNQVRVLGRYSELTFWGAIWLLIVYLIPFGHGEWLNFLPVLKDGWKPILSAVQTTTMSFVGFETVFVLYPFLKNPRKAVPCVIGANLLTLLIYGVSVGVCTVFFSPDDLTSYSFPVLKVVKVIEFRFLERFEIIFLIAYLFMLSRVWVFNLYCSLLGSSQLFHRADHRPHLRVVLAVVVLISVFFTPTYEQVDTLEKVLGKIGFYAAFLFPLFLWGYDGLRAKVRKGGAS</sequence>
<accession>A0A074LRT6</accession>
<feature type="transmembrane region" description="Helical" evidence="8">
    <location>
        <begin position="42"/>
        <end position="64"/>
    </location>
</feature>
<feature type="transmembrane region" description="Helical" evidence="8">
    <location>
        <begin position="12"/>
        <end position="30"/>
    </location>
</feature>
<evidence type="ECO:0000256" key="2">
    <source>
        <dbReference type="ARBA" id="ARBA00007998"/>
    </source>
</evidence>
<dbReference type="PANTHER" id="PTHR34975:SF2">
    <property type="entry name" value="SPORE GERMINATION PROTEIN A2"/>
    <property type="match status" value="1"/>
</dbReference>
<feature type="transmembrane region" description="Helical" evidence="8">
    <location>
        <begin position="305"/>
        <end position="322"/>
    </location>
</feature>
<dbReference type="RefSeq" id="WP_038086256.1">
    <property type="nucleotide sequence ID" value="NZ_JMIR01000008.1"/>
</dbReference>
<feature type="transmembrane region" description="Helical" evidence="8">
    <location>
        <begin position="269"/>
        <end position="293"/>
    </location>
</feature>
<keyword evidence="6 8" id="KW-1133">Transmembrane helix</keyword>
<keyword evidence="3" id="KW-0813">Transport</keyword>
<evidence type="ECO:0000256" key="1">
    <source>
        <dbReference type="ARBA" id="ARBA00004141"/>
    </source>
</evidence>
<evidence type="ECO:0000256" key="4">
    <source>
        <dbReference type="ARBA" id="ARBA00022544"/>
    </source>
</evidence>
<dbReference type="InterPro" id="IPR004761">
    <property type="entry name" value="Spore_GerAB"/>
</dbReference>
<feature type="transmembrane region" description="Helical" evidence="8">
    <location>
        <begin position="76"/>
        <end position="98"/>
    </location>
</feature>
<feature type="transmembrane region" description="Helical" evidence="8">
    <location>
        <begin position="215"/>
        <end position="240"/>
    </location>
</feature>
<keyword evidence="5 8" id="KW-0812">Transmembrane</keyword>
<evidence type="ECO:0000313" key="10">
    <source>
        <dbReference type="Proteomes" id="UP000027931"/>
    </source>
</evidence>
<name>A0A074LRT6_9BACL</name>
<dbReference type="STRING" id="1157490.EL26_07915"/>
<keyword evidence="4" id="KW-0309">Germination</keyword>
<dbReference type="OrthoDB" id="2380120at2"/>
<comment type="subcellular location">
    <subcellularLocation>
        <location evidence="1">Membrane</location>
        <topology evidence="1">Multi-pass membrane protein</topology>
    </subcellularLocation>
</comment>